<dbReference type="EMBL" id="JBBPBM010000002">
    <property type="protein sequence ID" value="KAK8595894.1"/>
    <property type="molecule type" value="Genomic_DNA"/>
</dbReference>
<evidence type="ECO:0000313" key="2">
    <source>
        <dbReference type="EMBL" id="KAK8595894.1"/>
    </source>
</evidence>
<gene>
    <name evidence="2" type="ORF">V6N12_064401</name>
</gene>
<dbReference type="Proteomes" id="UP001472677">
    <property type="component" value="Unassembled WGS sequence"/>
</dbReference>
<evidence type="ECO:0000259" key="1">
    <source>
        <dbReference type="Pfam" id="PF13456"/>
    </source>
</evidence>
<dbReference type="InterPro" id="IPR053151">
    <property type="entry name" value="RNase_H-like"/>
</dbReference>
<dbReference type="Gene3D" id="3.30.420.10">
    <property type="entry name" value="Ribonuclease H-like superfamily/Ribonuclease H"/>
    <property type="match status" value="1"/>
</dbReference>
<accession>A0ABR2G6Q8</accession>
<sequence length="203" mass="22657">MVESLTILLISDTQRTKPSDEIVWGIEGSGYYSPKSGYRLLLEEDLQASRELHSVAAISLPPMSPPSSWSPPAPGIIKINFDTSFVSDKREAFSRIIARNSLAAVNFAIELGFRSIHVEGDSLTVIKKLSSSSSDKSIIRPIISDIKSKLVFFEKITFSHVGRRGNEATHVLAQVYQHFQLPCYWIEDAPPDVEQVALRDLRQ</sequence>
<protein>
    <recommendedName>
        <fullName evidence="1">RNase H type-1 domain-containing protein</fullName>
    </recommendedName>
</protein>
<feature type="domain" description="RNase H type-1" evidence="1">
    <location>
        <begin position="102"/>
        <end position="174"/>
    </location>
</feature>
<dbReference type="InterPro" id="IPR036397">
    <property type="entry name" value="RNaseH_sf"/>
</dbReference>
<reference evidence="2 3" key="1">
    <citation type="journal article" date="2024" name="G3 (Bethesda)">
        <title>Genome assembly of Hibiscus sabdariffa L. provides insights into metabolisms of medicinal natural products.</title>
        <authorList>
            <person name="Kim T."/>
        </authorList>
    </citation>
    <scope>NUCLEOTIDE SEQUENCE [LARGE SCALE GENOMIC DNA]</scope>
    <source>
        <strain evidence="2">TK-2024</strain>
        <tissue evidence="2">Old leaves</tissue>
    </source>
</reference>
<name>A0ABR2G6Q8_9ROSI</name>
<dbReference type="PANTHER" id="PTHR47723:SF19">
    <property type="entry name" value="POLYNUCLEOTIDYL TRANSFERASE, RIBONUCLEASE H-LIKE SUPERFAMILY PROTEIN"/>
    <property type="match status" value="1"/>
</dbReference>
<dbReference type="InterPro" id="IPR002156">
    <property type="entry name" value="RNaseH_domain"/>
</dbReference>
<evidence type="ECO:0000313" key="3">
    <source>
        <dbReference type="Proteomes" id="UP001472677"/>
    </source>
</evidence>
<dbReference type="InterPro" id="IPR012337">
    <property type="entry name" value="RNaseH-like_sf"/>
</dbReference>
<comment type="caution">
    <text evidence="2">The sequence shown here is derived from an EMBL/GenBank/DDBJ whole genome shotgun (WGS) entry which is preliminary data.</text>
</comment>
<keyword evidence="3" id="KW-1185">Reference proteome</keyword>
<dbReference type="SUPFAM" id="SSF53098">
    <property type="entry name" value="Ribonuclease H-like"/>
    <property type="match status" value="1"/>
</dbReference>
<dbReference type="PANTHER" id="PTHR47723">
    <property type="entry name" value="OS05G0353850 PROTEIN"/>
    <property type="match status" value="1"/>
</dbReference>
<organism evidence="2 3">
    <name type="scientific">Hibiscus sabdariffa</name>
    <name type="common">roselle</name>
    <dbReference type="NCBI Taxonomy" id="183260"/>
    <lineage>
        <taxon>Eukaryota</taxon>
        <taxon>Viridiplantae</taxon>
        <taxon>Streptophyta</taxon>
        <taxon>Embryophyta</taxon>
        <taxon>Tracheophyta</taxon>
        <taxon>Spermatophyta</taxon>
        <taxon>Magnoliopsida</taxon>
        <taxon>eudicotyledons</taxon>
        <taxon>Gunneridae</taxon>
        <taxon>Pentapetalae</taxon>
        <taxon>rosids</taxon>
        <taxon>malvids</taxon>
        <taxon>Malvales</taxon>
        <taxon>Malvaceae</taxon>
        <taxon>Malvoideae</taxon>
        <taxon>Hibiscus</taxon>
    </lineage>
</organism>
<dbReference type="Pfam" id="PF13456">
    <property type="entry name" value="RVT_3"/>
    <property type="match status" value="1"/>
</dbReference>
<proteinExistence type="predicted"/>